<dbReference type="EMBL" id="LCCZ01000014">
    <property type="protein sequence ID" value="KKS44012.1"/>
    <property type="molecule type" value="Genomic_DNA"/>
</dbReference>
<name>A0A0G0Z5N3_9BACT</name>
<dbReference type="Gene3D" id="1.20.120.330">
    <property type="entry name" value="Nucleotidyltransferases domain 2"/>
    <property type="match status" value="1"/>
</dbReference>
<gene>
    <name evidence="2" type="ORF">UV05_C0014G0012</name>
</gene>
<reference evidence="2 3" key="1">
    <citation type="journal article" date="2015" name="Nature">
        <title>rRNA introns, odd ribosomes, and small enigmatic genomes across a large radiation of phyla.</title>
        <authorList>
            <person name="Brown C.T."/>
            <person name="Hug L.A."/>
            <person name="Thomas B.C."/>
            <person name="Sharon I."/>
            <person name="Castelle C.J."/>
            <person name="Singh A."/>
            <person name="Wilkins M.J."/>
            <person name="Williams K.H."/>
            <person name="Banfield J.F."/>
        </authorList>
    </citation>
    <scope>NUCLEOTIDE SEQUENCE [LARGE SCALE GENOMIC DNA]</scope>
</reference>
<dbReference type="AlphaFoldDB" id="A0A0G0Z5N3"/>
<organism evidence="2 3">
    <name type="scientific">candidate division CPR1 bacterium GW2011_GWA2_42_17</name>
    <dbReference type="NCBI Taxonomy" id="1618341"/>
    <lineage>
        <taxon>Bacteria</taxon>
        <taxon>candidate division CPR1</taxon>
    </lineage>
</organism>
<evidence type="ECO:0000259" key="1">
    <source>
        <dbReference type="SMART" id="SM00748"/>
    </source>
</evidence>
<protein>
    <recommendedName>
        <fullName evidence="1">HEPN domain-containing protein</fullName>
    </recommendedName>
</protein>
<proteinExistence type="predicted"/>
<dbReference type="Pfam" id="PF05168">
    <property type="entry name" value="HEPN"/>
    <property type="match status" value="1"/>
</dbReference>
<dbReference type="Proteomes" id="UP000034875">
    <property type="component" value="Unassembled WGS sequence"/>
</dbReference>
<comment type="caution">
    <text evidence="2">The sequence shown here is derived from an EMBL/GenBank/DDBJ whole genome shotgun (WGS) entry which is preliminary data.</text>
</comment>
<dbReference type="InterPro" id="IPR007842">
    <property type="entry name" value="HEPN_dom"/>
</dbReference>
<sequence length="130" mass="15487">MTKDEAVKYWKEGAADDLETAEELFNKNKRFNHAFFFYHLALEKLLKGLHQAKKGSPAPFTHKLSSLARMTEIPLDKTQEKQLDEITTYNVSARYEDYKRQFYKKTKDQKYASKWRGVCLDLYNKFLKMF</sequence>
<evidence type="ECO:0000313" key="3">
    <source>
        <dbReference type="Proteomes" id="UP000034875"/>
    </source>
</evidence>
<dbReference type="SUPFAM" id="SSF81593">
    <property type="entry name" value="Nucleotidyltransferase substrate binding subunit/domain"/>
    <property type="match status" value="1"/>
</dbReference>
<evidence type="ECO:0000313" key="2">
    <source>
        <dbReference type="EMBL" id="KKS44012.1"/>
    </source>
</evidence>
<dbReference type="SMART" id="SM00748">
    <property type="entry name" value="HEPN"/>
    <property type="match status" value="1"/>
</dbReference>
<feature type="domain" description="HEPN" evidence="1">
    <location>
        <begin position="11"/>
        <end position="115"/>
    </location>
</feature>
<accession>A0A0G0Z5N3</accession>